<evidence type="ECO:0000259" key="3">
    <source>
        <dbReference type="Pfam" id="PF24064"/>
    </source>
</evidence>
<dbReference type="GO" id="GO:0038202">
    <property type="term" value="P:TORC1 signaling"/>
    <property type="evidence" value="ECO:0007669"/>
    <property type="project" value="TreeGrafter"/>
</dbReference>
<dbReference type="GO" id="GO:0010508">
    <property type="term" value="P:positive regulation of autophagy"/>
    <property type="evidence" value="ECO:0007669"/>
    <property type="project" value="TreeGrafter"/>
</dbReference>
<name>A0A6M2DIN5_XENCH</name>
<dbReference type="AlphaFoldDB" id="A0A6M2DIN5"/>
<dbReference type="GO" id="GO:1990130">
    <property type="term" value="C:GATOR1 complex"/>
    <property type="evidence" value="ECO:0007669"/>
    <property type="project" value="UniProtKB-UniRule"/>
</dbReference>
<reference evidence="4" key="1">
    <citation type="submission" date="2020-03" db="EMBL/GenBank/DDBJ databases">
        <title>Transcriptomic Profiling of the Digestive Tract of the Rat Flea, Xenopsylla cheopis, Following Blood Feeding and Infection with Yersinia pestis.</title>
        <authorList>
            <person name="Bland D.M."/>
            <person name="Martens C.A."/>
            <person name="Virtaneva K."/>
            <person name="Kanakabandi K."/>
            <person name="Long D."/>
            <person name="Rosenke R."/>
            <person name="Saturday G.A."/>
            <person name="Hoyt F.H."/>
            <person name="Bruno D.P."/>
            <person name="Ribeiro J.M.C."/>
            <person name="Hinnebusch J."/>
        </authorList>
    </citation>
    <scope>NUCLEOTIDE SEQUENCE</scope>
</reference>
<feature type="domain" description="GATOR1 complex protein NPRL3 C-terminal HTH" evidence="3">
    <location>
        <begin position="540"/>
        <end position="603"/>
    </location>
</feature>
<dbReference type="EMBL" id="GIIL01002210">
    <property type="protein sequence ID" value="NOV45936.1"/>
    <property type="molecule type" value="Transcribed_RNA"/>
</dbReference>
<dbReference type="InterPro" id="IPR005365">
    <property type="entry name" value="Npr3"/>
</dbReference>
<proteinExistence type="inferred from homology"/>
<evidence type="ECO:0000313" key="4">
    <source>
        <dbReference type="EMBL" id="NOV45936.1"/>
    </source>
</evidence>
<dbReference type="GO" id="GO:0005764">
    <property type="term" value="C:lysosome"/>
    <property type="evidence" value="ECO:0007669"/>
    <property type="project" value="UniProtKB-SubCell"/>
</dbReference>
<evidence type="ECO:0000256" key="1">
    <source>
        <dbReference type="ARBA" id="ARBA00010546"/>
    </source>
</evidence>
<accession>A0A6M2DIN5</accession>
<dbReference type="GO" id="GO:0034198">
    <property type="term" value="P:cellular response to amino acid starvation"/>
    <property type="evidence" value="ECO:0007669"/>
    <property type="project" value="UniProtKB-UniRule"/>
</dbReference>
<comment type="subcellular location">
    <subcellularLocation>
        <location evidence="2">Lysosome</location>
    </subcellularLocation>
</comment>
<organism evidence="4">
    <name type="scientific">Xenopsylla cheopis</name>
    <name type="common">Oriental rat flea</name>
    <name type="synonym">Pulex cheopis</name>
    <dbReference type="NCBI Taxonomy" id="163159"/>
    <lineage>
        <taxon>Eukaryota</taxon>
        <taxon>Metazoa</taxon>
        <taxon>Ecdysozoa</taxon>
        <taxon>Arthropoda</taxon>
        <taxon>Hexapoda</taxon>
        <taxon>Insecta</taxon>
        <taxon>Pterygota</taxon>
        <taxon>Neoptera</taxon>
        <taxon>Endopterygota</taxon>
        <taxon>Siphonaptera</taxon>
        <taxon>Pulicidae</taxon>
        <taxon>Xenopsyllinae</taxon>
        <taxon>Xenopsylla</taxon>
    </lineage>
</organism>
<protein>
    <recommendedName>
        <fullName evidence="2">GATOR complex protein NPRL3</fullName>
    </recommendedName>
    <alternativeName>
        <fullName evidence="2">Nitrogen permease regulator 3-like protein</fullName>
    </alternativeName>
</protein>
<dbReference type="PANTHER" id="PTHR13153">
    <property type="entry name" value="CGTHBA PROTEIN -14 GENE PROTEIN"/>
    <property type="match status" value="1"/>
</dbReference>
<evidence type="ECO:0000256" key="2">
    <source>
        <dbReference type="RuleBase" id="RU368069"/>
    </source>
</evidence>
<dbReference type="PANTHER" id="PTHR13153:SF5">
    <property type="entry name" value="GATOR COMPLEX PROTEIN NPRL3"/>
    <property type="match status" value="1"/>
</dbReference>
<comment type="function">
    <text evidence="2">As a component of the GATOR1 complex functions as an inhibitor of the amino acid-sensing branch of the TORC1 pathway.</text>
</comment>
<keyword evidence="2" id="KW-0458">Lysosome</keyword>
<dbReference type="Pfam" id="PF24064">
    <property type="entry name" value="HTH_NPRL3"/>
    <property type="match status" value="1"/>
</dbReference>
<dbReference type="GO" id="GO:1904262">
    <property type="term" value="P:negative regulation of TORC1 signaling"/>
    <property type="evidence" value="ECO:0007669"/>
    <property type="project" value="TreeGrafter"/>
</dbReference>
<dbReference type="InterPro" id="IPR056603">
    <property type="entry name" value="HTH_NPRL3"/>
</dbReference>
<sequence length="621" mass="69610">MEVNPLSIILVKSDSKGDRLLFRYPYAADTQNVSSAQNKRRNPYSMIIVEDLLQNPVPQTSNINKGQLTGFADEVLSTLFAVKQELCNKKFELKVNDVRFVGHPTLLQSKGAREDCTSHILVNIVFALHAQASHSIVKCYYDLSKRLGTAIKLEEQRVAYLSEETKIMIAAHDELAASMDTTLSSSPFDLILKRSSLAQSLKTTFDDVSNTGLVNLQINRYLTVNFCLPQKAHQFHKPGIIVEPESIEKCLKSLRPYHGMLLLVDPIELMDCVGQENSNALVKLIQMYSPLKSLQALAADTELPLQQVSQLVGHMVYWAKATIIYPLCENNIYVIASDAPLYINSPLVEKFSEQFPGTCLLEVISEFSLGTCVAHKLSPLQHPSQHSQFVQMLVWMLQHHLLVQLHTYIQFMIPQIGPEDISPIVNGRETTPEDHIIGSVMSASSLPVPVPTNNKNLTNGGSVHFNGEPVFNSHGSDLALSSRSHSHSHSNLSDDLTALPSYSHKSSASIPPSTSFASTENEISFVSVDEKNDDLFMEFTDSEREYIMKIPAASNHQDLAMLARLRKKGYFQGEHHLEDIMYNENLQRSQILQLLDKFRDVLITFRTEDPVISVLYSQEKM</sequence>
<dbReference type="Pfam" id="PF03666">
    <property type="entry name" value="NPR3"/>
    <property type="match status" value="2"/>
</dbReference>
<comment type="similarity">
    <text evidence="1 2">Belongs to the NPR3 family.</text>
</comment>
<keyword evidence="2" id="KW-0732">Signal</keyword>